<evidence type="ECO:0000313" key="2">
    <source>
        <dbReference type="Proteomes" id="UP000324222"/>
    </source>
</evidence>
<dbReference type="InterPro" id="IPR029204">
    <property type="entry name" value="CNRIP1"/>
</dbReference>
<proteinExistence type="predicted"/>
<organism evidence="1 2">
    <name type="scientific">Portunus trituberculatus</name>
    <name type="common">Swimming crab</name>
    <name type="synonym">Neptunus trituberculatus</name>
    <dbReference type="NCBI Taxonomy" id="210409"/>
    <lineage>
        <taxon>Eukaryota</taxon>
        <taxon>Metazoa</taxon>
        <taxon>Ecdysozoa</taxon>
        <taxon>Arthropoda</taxon>
        <taxon>Crustacea</taxon>
        <taxon>Multicrustacea</taxon>
        <taxon>Malacostraca</taxon>
        <taxon>Eumalacostraca</taxon>
        <taxon>Eucarida</taxon>
        <taxon>Decapoda</taxon>
        <taxon>Pleocyemata</taxon>
        <taxon>Brachyura</taxon>
        <taxon>Eubrachyura</taxon>
        <taxon>Portunoidea</taxon>
        <taxon>Portunidae</taxon>
        <taxon>Portuninae</taxon>
        <taxon>Portunus</taxon>
    </lineage>
</organism>
<reference evidence="1 2" key="1">
    <citation type="submission" date="2019-05" db="EMBL/GenBank/DDBJ databases">
        <title>Another draft genome of Portunus trituberculatus and its Hox gene families provides insights of decapod evolution.</title>
        <authorList>
            <person name="Jeong J.-H."/>
            <person name="Song I."/>
            <person name="Kim S."/>
            <person name="Choi T."/>
            <person name="Kim D."/>
            <person name="Ryu S."/>
            <person name="Kim W."/>
        </authorList>
    </citation>
    <scope>NUCLEOTIDE SEQUENCE [LARGE SCALE GENOMIC DNA]</scope>
    <source>
        <tissue evidence="1">Muscle</tissue>
    </source>
</reference>
<dbReference type="Proteomes" id="UP000324222">
    <property type="component" value="Unassembled WGS sequence"/>
</dbReference>
<accession>A0A5B7F5E3</accession>
<gene>
    <name evidence="1" type="ORF">E2C01_036287</name>
</gene>
<keyword evidence="2" id="KW-1185">Reference proteome</keyword>
<dbReference type="Pfam" id="PF15043">
    <property type="entry name" value="CNRIP1"/>
    <property type="match status" value="1"/>
</dbReference>
<sequence length="138" mass="15683">MTRREGKERFGDFLLPFCPVVPPSVLLMVQLSRRRPSLSPGRLHGALFYYWRRGTSGIPHGARQDLVDWGRDWLGRVSTSSSSFMKGGLVMQMSLQVKFYKSGDSQHCDWGSTFHCIEYDCETHTDAGIVAILKETVR</sequence>
<dbReference type="OrthoDB" id="5920443at2759"/>
<dbReference type="EMBL" id="VSRR010005522">
    <property type="protein sequence ID" value="MPC42660.1"/>
    <property type="molecule type" value="Genomic_DNA"/>
</dbReference>
<dbReference type="AlphaFoldDB" id="A0A5B7F5E3"/>
<protein>
    <submittedName>
        <fullName evidence="1">Uncharacterized protein</fullName>
    </submittedName>
</protein>
<evidence type="ECO:0000313" key="1">
    <source>
        <dbReference type="EMBL" id="MPC42660.1"/>
    </source>
</evidence>
<name>A0A5B7F5E3_PORTR</name>
<comment type="caution">
    <text evidence="1">The sequence shown here is derived from an EMBL/GenBank/DDBJ whole genome shotgun (WGS) entry which is preliminary data.</text>
</comment>